<name>A0A4P6FDK5_9MICO</name>
<dbReference type="GO" id="GO:0003700">
    <property type="term" value="F:DNA-binding transcription factor activity"/>
    <property type="evidence" value="ECO:0007669"/>
    <property type="project" value="TreeGrafter"/>
</dbReference>
<protein>
    <submittedName>
        <fullName evidence="4">TetR/AcrR family transcriptional regulator</fullName>
    </submittedName>
</protein>
<dbReference type="EMBL" id="CP035491">
    <property type="protein sequence ID" value="QAY72439.1"/>
    <property type="molecule type" value="Genomic_DNA"/>
</dbReference>
<proteinExistence type="predicted"/>
<accession>A0A4P6FDK5</accession>
<evidence type="ECO:0000259" key="3">
    <source>
        <dbReference type="PROSITE" id="PS50977"/>
    </source>
</evidence>
<dbReference type="InterPro" id="IPR009057">
    <property type="entry name" value="Homeodomain-like_sf"/>
</dbReference>
<dbReference type="KEGG" id="agf:ET445_02865"/>
<dbReference type="InterPro" id="IPR001647">
    <property type="entry name" value="HTH_TetR"/>
</dbReference>
<keyword evidence="5" id="KW-1185">Reference proteome</keyword>
<dbReference type="PRINTS" id="PR00455">
    <property type="entry name" value="HTHTETR"/>
</dbReference>
<keyword evidence="1 2" id="KW-0238">DNA-binding</keyword>
<dbReference type="PROSITE" id="PS50977">
    <property type="entry name" value="HTH_TETR_2"/>
    <property type="match status" value="1"/>
</dbReference>
<dbReference type="Proteomes" id="UP000291259">
    <property type="component" value="Chromosome"/>
</dbReference>
<feature type="domain" description="HTH tetR-type" evidence="3">
    <location>
        <begin position="14"/>
        <end position="74"/>
    </location>
</feature>
<dbReference type="GO" id="GO:0000976">
    <property type="term" value="F:transcription cis-regulatory region binding"/>
    <property type="evidence" value="ECO:0007669"/>
    <property type="project" value="TreeGrafter"/>
</dbReference>
<dbReference type="AlphaFoldDB" id="A0A4P6FDK5"/>
<dbReference type="PANTHER" id="PTHR30055:SF146">
    <property type="entry name" value="HTH-TYPE TRANSCRIPTIONAL DUAL REGULATOR CECR"/>
    <property type="match status" value="1"/>
</dbReference>
<dbReference type="OrthoDB" id="3691941at2"/>
<evidence type="ECO:0000313" key="4">
    <source>
        <dbReference type="EMBL" id="QAY72439.1"/>
    </source>
</evidence>
<feature type="DNA-binding region" description="H-T-H motif" evidence="2">
    <location>
        <begin position="37"/>
        <end position="56"/>
    </location>
</feature>
<evidence type="ECO:0000313" key="5">
    <source>
        <dbReference type="Proteomes" id="UP000291259"/>
    </source>
</evidence>
<evidence type="ECO:0000256" key="2">
    <source>
        <dbReference type="PROSITE-ProRule" id="PRU00335"/>
    </source>
</evidence>
<sequence>MSSVQTKSDRIPAAERRELILDAATQVFGELGYAGATTDRVARAAGISQPYVVRMFGTKEQLFIEVLERSTAQILATFDAEIAAYDAASPDDRTGYGQSLQARLGGAYTRLVQTHRGILLALMQGFLLGHDSGIGPVARECFMRVYDRLRDVMDAQGTMDFMAQGMLINTLIASGLTARVRTDSKVGELFECAFGDKAKLVVASVEGD</sequence>
<gene>
    <name evidence="4" type="ORF">ET445_02865</name>
</gene>
<dbReference type="InterPro" id="IPR050109">
    <property type="entry name" value="HTH-type_TetR-like_transc_reg"/>
</dbReference>
<reference evidence="4 5" key="1">
    <citation type="submission" date="2019-01" db="EMBL/GenBank/DDBJ databases">
        <title>Genome sequencing of strain FW100M-8.</title>
        <authorList>
            <person name="Heo J."/>
            <person name="Kim S.-J."/>
            <person name="Kim J.-S."/>
            <person name="Hong S.-B."/>
            <person name="Kwon S.-W."/>
        </authorList>
    </citation>
    <scope>NUCLEOTIDE SEQUENCE [LARGE SCALE GENOMIC DNA]</scope>
    <source>
        <strain evidence="4 5">FW100M-8</strain>
    </source>
</reference>
<dbReference type="Gene3D" id="1.10.357.10">
    <property type="entry name" value="Tetracycline Repressor, domain 2"/>
    <property type="match status" value="1"/>
</dbReference>
<dbReference type="PANTHER" id="PTHR30055">
    <property type="entry name" value="HTH-TYPE TRANSCRIPTIONAL REGULATOR RUTR"/>
    <property type="match status" value="1"/>
</dbReference>
<dbReference type="SUPFAM" id="SSF46689">
    <property type="entry name" value="Homeodomain-like"/>
    <property type="match status" value="1"/>
</dbReference>
<dbReference type="Pfam" id="PF00440">
    <property type="entry name" value="TetR_N"/>
    <property type="match status" value="1"/>
</dbReference>
<evidence type="ECO:0000256" key="1">
    <source>
        <dbReference type="ARBA" id="ARBA00023125"/>
    </source>
</evidence>
<organism evidence="4 5">
    <name type="scientific">Agromyces protaetiae</name>
    <dbReference type="NCBI Taxonomy" id="2509455"/>
    <lineage>
        <taxon>Bacteria</taxon>
        <taxon>Bacillati</taxon>
        <taxon>Actinomycetota</taxon>
        <taxon>Actinomycetes</taxon>
        <taxon>Micrococcales</taxon>
        <taxon>Microbacteriaceae</taxon>
        <taxon>Agromyces</taxon>
    </lineage>
</organism>